<evidence type="ECO:0000256" key="12">
    <source>
        <dbReference type="SAM" id="Phobius"/>
    </source>
</evidence>
<keyword evidence="4 11" id="KW-1003">Cell membrane</keyword>
<feature type="transmembrane region" description="Helical" evidence="12">
    <location>
        <begin position="33"/>
        <end position="55"/>
    </location>
</feature>
<dbReference type="InterPro" id="IPR026898">
    <property type="entry name" value="PrsW"/>
</dbReference>
<dbReference type="PANTHER" id="PTHR36844">
    <property type="entry name" value="PROTEASE PRSW"/>
    <property type="match status" value="1"/>
</dbReference>
<dbReference type="PANTHER" id="PTHR36844:SF1">
    <property type="entry name" value="PROTEASE PRSW"/>
    <property type="match status" value="1"/>
</dbReference>
<evidence type="ECO:0000313" key="13">
    <source>
        <dbReference type="EMBL" id="MBM7840131.1"/>
    </source>
</evidence>
<feature type="transmembrane region" description="Helical" evidence="12">
    <location>
        <begin position="183"/>
        <end position="205"/>
    </location>
</feature>
<dbReference type="NCBIfam" id="NF033739">
    <property type="entry name" value="intramemb_PrsW"/>
    <property type="match status" value="1"/>
</dbReference>
<comment type="function">
    <text evidence="11">Involved in the degradation of specific anti-sigma factors.</text>
</comment>
<dbReference type="Pfam" id="PF13367">
    <property type="entry name" value="PrsW-protease"/>
    <property type="match status" value="1"/>
</dbReference>
<feature type="transmembrane region" description="Helical" evidence="12">
    <location>
        <begin position="6"/>
        <end position="21"/>
    </location>
</feature>
<evidence type="ECO:0000256" key="3">
    <source>
        <dbReference type="ARBA" id="ARBA00018997"/>
    </source>
</evidence>
<keyword evidence="6 12" id="KW-0812">Transmembrane</keyword>
<comment type="similarity">
    <text evidence="2 11">Belongs to the protease PrsW family.</text>
</comment>
<evidence type="ECO:0000256" key="10">
    <source>
        <dbReference type="ARBA" id="ARBA00030345"/>
    </source>
</evidence>
<dbReference type="EC" id="3.4.-.-" evidence="11"/>
<proteinExistence type="inferred from homology"/>
<name>A0ABS2SYM3_9BACI</name>
<dbReference type="PIRSF" id="PIRSF016933">
    <property type="entry name" value="PrsW"/>
    <property type="match status" value="1"/>
</dbReference>
<dbReference type="RefSeq" id="WP_204467603.1">
    <property type="nucleotide sequence ID" value="NZ_JAFBCV010000012.1"/>
</dbReference>
<sequence>MFSFILAALAPAMALFSYVYLRDTFSKPAMVLVLRIFIIGTLLVVPISVIQFAFTEEEILTEPFSKAFLLYGLLEEGLKWLMLFVFAYQHGQLKHPSDGIVFGVSLSLGFATIENALYMVVYGLDHVIPRTLMPTTAHAVYGIVMGYYIGQAKYNQNKKQVYLVLAALLPMLLHGSYDFILMVFGNLFLMAMIPFMIGLWLLAIWKIKKASRLTE</sequence>
<feature type="transmembrane region" description="Helical" evidence="12">
    <location>
        <begin position="67"/>
        <end position="88"/>
    </location>
</feature>
<gene>
    <name evidence="13" type="ORF">JOC54_003411</name>
</gene>
<keyword evidence="5 11" id="KW-0645">Protease</keyword>
<dbReference type="EMBL" id="JAFBCV010000012">
    <property type="protein sequence ID" value="MBM7840131.1"/>
    <property type="molecule type" value="Genomic_DNA"/>
</dbReference>
<evidence type="ECO:0000256" key="7">
    <source>
        <dbReference type="ARBA" id="ARBA00022801"/>
    </source>
</evidence>
<evidence type="ECO:0000256" key="11">
    <source>
        <dbReference type="PIRNR" id="PIRNR016933"/>
    </source>
</evidence>
<reference evidence="13" key="1">
    <citation type="submission" date="2021-01" db="EMBL/GenBank/DDBJ databases">
        <title>Genomic Encyclopedia of Type Strains, Phase IV (KMG-IV): sequencing the most valuable type-strain genomes for metagenomic binning, comparative biology and taxonomic classification.</title>
        <authorList>
            <person name="Goeker M."/>
        </authorList>
    </citation>
    <scope>NUCLEOTIDE SEQUENCE</scope>
    <source>
        <strain evidence="13">DSM 21943</strain>
    </source>
</reference>
<organism evidence="13 14">
    <name type="scientific">Shouchella xiaoxiensis</name>
    <dbReference type="NCBI Taxonomy" id="766895"/>
    <lineage>
        <taxon>Bacteria</taxon>
        <taxon>Bacillati</taxon>
        <taxon>Bacillota</taxon>
        <taxon>Bacilli</taxon>
        <taxon>Bacillales</taxon>
        <taxon>Bacillaceae</taxon>
        <taxon>Shouchella</taxon>
    </lineage>
</organism>
<evidence type="ECO:0000256" key="4">
    <source>
        <dbReference type="ARBA" id="ARBA00022475"/>
    </source>
</evidence>
<keyword evidence="14" id="KW-1185">Reference proteome</keyword>
<evidence type="ECO:0000256" key="6">
    <source>
        <dbReference type="ARBA" id="ARBA00022692"/>
    </source>
</evidence>
<dbReference type="InterPro" id="IPR023596">
    <property type="entry name" value="Peptidase_PrsW_arch/bac"/>
</dbReference>
<keyword evidence="7 11" id="KW-0378">Hydrolase</keyword>
<evidence type="ECO:0000256" key="8">
    <source>
        <dbReference type="ARBA" id="ARBA00022989"/>
    </source>
</evidence>
<keyword evidence="8 12" id="KW-1133">Transmembrane helix</keyword>
<evidence type="ECO:0000256" key="9">
    <source>
        <dbReference type="ARBA" id="ARBA00023136"/>
    </source>
</evidence>
<feature type="transmembrane region" description="Helical" evidence="12">
    <location>
        <begin position="161"/>
        <end position="177"/>
    </location>
</feature>
<keyword evidence="9 11" id="KW-0472">Membrane</keyword>
<evidence type="ECO:0000313" key="14">
    <source>
        <dbReference type="Proteomes" id="UP001179280"/>
    </source>
</evidence>
<evidence type="ECO:0000256" key="5">
    <source>
        <dbReference type="ARBA" id="ARBA00022670"/>
    </source>
</evidence>
<feature type="transmembrane region" description="Helical" evidence="12">
    <location>
        <begin position="127"/>
        <end position="149"/>
    </location>
</feature>
<comment type="subcellular location">
    <subcellularLocation>
        <location evidence="1">Cell membrane</location>
        <topology evidence="1">Multi-pass membrane protein</topology>
    </subcellularLocation>
</comment>
<evidence type="ECO:0000256" key="2">
    <source>
        <dbReference type="ARBA" id="ARBA00009165"/>
    </source>
</evidence>
<comment type="caution">
    <text evidence="13">The sequence shown here is derived from an EMBL/GenBank/DDBJ whole genome shotgun (WGS) entry which is preliminary data.</text>
</comment>
<evidence type="ECO:0000256" key="1">
    <source>
        <dbReference type="ARBA" id="ARBA00004651"/>
    </source>
</evidence>
<feature type="transmembrane region" description="Helical" evidence="12">
    <location>
        <begin position="100"/>
        <end position="121"/>
    </location>
</feature>
<accession>A0ABS2SYM3</accession>
<protein>
    <recommendedName>
        <fullName evidence="3 11">Protease PrsW</fullName>
        <ecNumber evidence="11">3.4.-.-</ecNumber>
    </recommendedName>
    <alternativeName>
        <fullName evidence="10 11">Protease responsible for activating sigma-W</fullName>
    </alternativeName>
</protein>
<dbReference type="Proteomes" id="UP001179280">
    <property type="component" value="Unassembled WGS sequence"/>
</dbReference>